<evidence type="ECO:0000313" key="10">
    <source>
        <dbReference type="Proteomes" id="UP001199424"/>
    </source>
</evidence>
<protein>
    <submittedName>
        <fullName evidence="9">DMT family transporter</fullName>
    </submittedName>
</protein>
<dbReference type="RefSeq" id="WP_308449334.1">
    <property type="nucleotide sequence ID" value="NZ_JAJEQC010000007.1"/>
</dbReference>
<dbReference type="EMBL" id="JAJEQC010000007">
    <property type="protein sequence ID" value="MCC2136998.1"/>
    <property type="molecule type" value="Genomic_DNA"/>
</dbReference>
<evidence type="ECO:0000256" key="2">
    <source>
        <dbReference type="ARBA" id="ARBA00007362"/>
    </source>
</evidence>
<accession>A0AAE3DHN6</accession>
<comment type="similarity">
    <text evidence="2">Belongs to the EamA transporter family.</text>
</comment>
<dbReference type="Proteomes" id="UP001199424">
    <property type="component" value="Unassembled WGS sequence"/>
</dbReference>
<keyword evidence="6 7" id="KW-0472">Membrane</keyword>
<feature type="domain" description="EamA" evidence="8">
    <location>
        <begin position="5"/>
        <end position="147"/>
    </location>
</feature>
<evidence type="ECO:0000256" key="1">
    <source>
        <dbReference type="ARBA" id="ARBA00004651"/>
    </source>
</evidence>
<dbReference type="InterPro" id="IPR037185">
    <property type="entry name" value="EmrE-like"/>
</dbReference>
<keyword evidence="3" id="KW-1003">Cell membrane</keyword>
<feature type="transmembrane region" description="Helical" evidence="7">
    <location>
        <begin position="217"/>
        <end position="235"/>
    </location>
</feature>
<feature type="transmembrane region" description="Helical" evidence="7">
    <location>
        <begin position="159"/>
        <end position="178"/>
    </location>
</feature>
<dbReference type="PANTHER" id="PTHR42920">
    <property type="entry name" value="OS03G0707200 PROTEIN-RELATED"/>
    <property type="match status" value="1"/>
</dbReference>
<dbReference type="SUPFAM" id="SSF103481">
    <property type="entry name" value="Multidrug resistance efflux transporter EmrE"/>
    <property type="match status" value="2"/>
</dbReference>
<evidence type="ECO:0000256" key="5">
    <source>
        <dbReference type="ARBA" id="ARBA00022989"/>
    </source>
</evidence>
<dbReference type="Pfam" id="PF00892">
    <property type="entry name" value="EamA"/>
    <property type="match status" value="2"/>
</dbReference>
<evidence type="ECO:0000256" key="7">
    <source>
        <dbReference type="SAM" id="Phobius"/>
    </source>
</evidence>
<organism evidence="9 10">
    <name type="scientific">Hominenteromicrobium mulieris</name>
    <dbReference type="NCBI Taxonomy" id="2885357"/>
    <lineage>
        <taxon>Bacteria</taxon>
        <taxon>Bacillati</taxon>
        <taxon>Bacillota</taxon>
        <taxon>Clostridia</taxon>
        <taxon>Eubacteriales</taxon>
        <taxon>Oscillospiraceae</taxon>
        <taxon>Hominenteromicrobium</taxon>
    </lineage>
</organism>
<comment type="subcellular location">
    <subcellularLocation>
        <location evidence="1">Cell membrane</location>
        <topology evidence="1">Multi-pass membrane protein</topology>
    </subcellularLocation>
</comment>
<feature type="transmembrane region" description="Helical" evidence="7">
    <location>
        <begin position="273"/>
        <end position="293"/>
    </location>
</feature>
<gene>
    <name evidence="9" type="ORF">LKD31_08190</name>
</gene>
<keyword evidence="4 7" id="KW-0812">Transmembrane</keyword>
<evidence type="ECO:0000313" key="9">
    <source>
        <dbReference type="EMBL" id="MCC2136998.1"/>
    </source>
</evidence>
<name>A0AAE3DHN6_9FIRM</name>
<evidence type="ECO:0000256" key="6">
    <source>
        <dbReference type="ARBA" id="ARBA00023136"/>
    </source>
</evidence>
<sequence length="306" mass="32462">MKQFRGALLLTITALIWGTAFVAQSLGMDHLGPFAFNGVRNFIAALALLPVLLFMQRKAPKKTQTDEERKQSRKTLWVGGVLCGSALAVASNLQQFGISFTTVGKAGFLTALYIVIVPILGLFLKKRVPATVWVSVVIAAAGTYLLSVQEGFTIAPGDLLVILCALGFSVHILIIDHFSPMVNGVALSCVQFFVCGILCTAAALFTETFTLADILKSAGPLLFTGLMSSGVGYTLQILGQKDTPPAVASLIMSLESVFAALSGWLVLGQSMNGRELLGCVLVFAAVILAQIPLEALKKEKAVKKTA</sequence>
<dbReference type="PANTHER" id="PTHR42920:SF5">
    <property type="entry name" value="EAMA DOMAIN-CONTAINING PROTEIN"/>
    <property type="match status" value="1"/>
</dbReference>
<feature type="transmembrane region" description="Helical" evidence="7">
    <location>
        <begin position="130"/>
        <end position="147"/>
    </location>
</feature>
<feature type="transmembrane region" description="Helical" evidence="7">
    <location>
        <begin position="185"/>
        <end position="205"/>
    </location>
</feature>
<feature type="transmembrane region" description="Helical" evidence="7">
    <location>
        <begin position="76"/>
        <end position="94"/>
    </location>
</feature>
<comment type="caution">
    <text evidence="9">The sequence shown here is derived from an EMBL/GenBank/DDBJ whole genome shotgun (WGS) entry which is preliminary data.</text>
</comment>
<evidence type="ECO:0000259" key="8">
    <source>
        <dbReference type="Pfam" id="PF00892"/>
    </source>
</evidence>
<feature type="transmembrane region" description="Helical" evidence="7">
    <location>
        <begin position="106"/>
        <end position="123"/>
    </location>
</feature>
<feature type="transmembrane region" description="Helical" evidence="7">
    <location>
        <begin position="38"/>
        <end position="55"/>
    </location>
</feature>
<evidence type="ECO:0000256" key="3">
    <source>
        <dbReference type="ARBA" id="ARBA00022475"/>
    </source>
</evidence>
<dbReference type="InterPro" id="IPR051258">
    <property type="entry name" value="Diverse_Substrate_Transporter"/>
</dbReference>
<keyword evidence="10" id="KW-1185">Reference proteome</keyword>
<keyword evidence="5 7" id="KW-1133">Transmembrane helix</keyword>
<dbReference type="GO" id="GO:0005886">
    <property type="term" value="C:plasma membrane"/>
    <property type="evidence" value="ECO:0007669"/>
    <property type="project" value="UniProtKB-SubCell"/>
</dbReference>
<feature type="transmembrane region" description="Helical" evidence="7">
    <location>
        <begin position="247"/>
        <end position="267"/>
    </location>
</feature>
<evidence type="ECO:0000256" key="4">
    <source>
        <dbReference type="ARBA" id="ARBA00022692"/>
    </source>
</evidence>
<reference evidence="9" key="1">
    <citation type="submission" date="2021-10" db="EMBL/GenBank/DDBJ databases">
        <title>Anaerobic single-cell dispensing facilitates the cultivation of human gut bacteria.</title>
        <authorList>
            <person name="Afrizal A."/>
        </authorList>
    </citation>
    <scope>NUCLEOTIDE SEQUENCE</scope>
    <source>
        <strain evidence="9">CLA-AA-H250</strain>
    </source>
</reference>
<dbReference type="InterPro" id="IPR000620">
    <property type="entry name" value="EamA_dom"/>
</dbReference>
<proteinExistence type="inferred from homology"/>
<feature type="domain" description="EamA" evidence="8">
    <location>
        <begin position="156"/>
        <end position="288"/>
    </location>
</feature>
<dbReference type="AlphaFoldDB" id="A0AAE3DHN6"/>